<dbReference type="PROSITE" id="PS50297">
    <property type="entry name" value="ANK_REP_REGION"/>
    <property type="match status" value="6"/>
</dbReference>
<feature type="repeat" description="ANK" evidence="3">
    <location>
        <begin position="509"/>
        <end position="541"/>
    </location>
</feature>
<evidence type="ECO:0000259" key="5">
    <source>
        <dbReference type="Pfam" id="PF22939"/>
    </source>
</evidence>
<reference evidence="6 7" key="1">
    <citation type="submission" date="2024-02" db="EMBL/GenBank/DDBJ databases">
        <title>De novo assembly and annotation of 12 fungi associated with fruit tree decline syndrome in Ontario, Canada.</title>
        <authorList>
            <person name="Sulman M."/>
            <person name="Ellouze W."/>
            <person name="Ilyukhin E."/>
        </authorList>
    </citation>
    <scope>NUCLEOTIDE SEQUENCE [LARGE SCALE GENOMIC DNA]</scope>
    <source>
        <strain evidence="6 7">M169</strain>
    </source>
</reference>
<gene>
    <name evidence="6" type="ORF">SLS63_010517</name>
</gene>
<dbReference type="Pfam" id="PF22939">
    <property type="entry name" value="WHD_GPIID"/>
    <property type="match status" value="1"/>
</dbReference>
<accession>A0ABR1NWU6</accession>
<evidence type="ECO:0000256" key="2">
    <source>
        <dbReference type="ARBA" id="ARBA00023043"/>
    </source>
</evidence>
<dbReference type="PROSITE" id="PS50088">
    <property type="entry name" value="ANK_REPEAT"/>
    <property type="match status" value="6"/>
</dbReference>
<dbReference type="SUPFAM" id="SSF48403">
    <property type="entry name" value="Ankyrin repeat"/>
    <property type="match status" value="2"/>
</dbReference>
<dbReference type="Pfam" id="PF12796">
    <property type="entry name" value="Ank_2"/>
    <property type="match status" value="3"/>
</dbReference>
<feature type="domain" description="GPI inositol-deacylase winged helix" evidence="5">
    <location>
        <begin position="260"/>
        <end position="349"/>
    </location>
</feature>
<dbReference type="EMBL" id="JAKNSF020000088">
    <property type="protein sequence ID" value="KAK7718132.1"/>
    <property type="molecule type" value="Genomic_DNA"/>
</dbReference>
<dbReference type="PRINTS" id="PR01415">
    <property type="entry name" value="ANKYRIN"/>
</dbReference>
<feature type="repeat" description="ANK" evidence="3">
    <location>
        <begin position="1050"/>
        <end position="1082"/>
    </location>
</feature>
<feature type="repeat" description="ANK" evidence="3">
    <location>
        <begin position="546"/>
        <end position="574"/>
    </location>
</feature>
<evidence type="ECO:0000313" key="6">
    <source>
        <dbReference type="EMBL" id="KAK7718132.1"/>
    </source>
</evidence>
<dbReference type="InterPro" id="IPR036770">
    <property type="entry name" value="Ankyrin_rpt-contain_sf"/>
</dbReference>
<keyword evidence="7" id="KW-1185">Reference proteome</keyword>
<evidence type="ECO:0000256" key="1">
    <source>
        <dbReference type="ARBA" id="ARBA00022737"/>
    </source>
</evidence>
<keyword evidence="2 3" id="KW-0040">ANK repeat</keyword>
<comment type="caution">
    <text evidence="6">The sequence shown here is derived from an EMBL/GenBank/DDBJ whole genome shotgun (WGS) entry which is preliminary data.</text>
</comment>
<evidence type="ECO:0000256" key="4">
    <source>
        <dbReference type="SAM" id="MobiDB-lite"/>
    </source>
</evidence>
<sequence length="1197" mass="131589">MEVIGSVSALISVLQLTAFVINATTEYIRTAKSADKAAEKLRKQLKAFRSILEELEEHAGDEKELGGKSAEMRFLRNVNETMTECRALLLKIQAKVEDPSDTSKLKHAILWPFREKEVDKYIEELKRFTACFQLALNLDNTIMVKDIWAEVHGMSAGQRENAKSKAIKWLETVDTRSNYILAQQKRHVTTVDADVRRYVEHVLRTDLKMKKWPLSDKQMVEATLVEKAGGMTSVHKTLQALPRTLDSTYERIILSIEEEYRYQAIVALHWLSCTRRPLKLLELAEAVAVRDSEDETTYFFNPEDRLFRPSLVLEICSSLVSSSGIEASSDVRLAHFTVQEYLLSQRIRSSPASAFSVTLARGNSIMATFCISYMLATAKDDERGSPIGDEGGKSMPATLEERFTEEDALSDDILLKCSTEFWYQHANSITQHPPELSAMILQLLSHNTDSFSVADWWSYAAKYHLGICYEVSQLEDFGGSVGIASYLGLLPEVKVLLELDLGVSSTARNLDTALHAAACGGHLDVLEMALDKGANANSHGGALGLALHAAAYRGDIAIVKALLSKGAHANLQGGMYGTALQAAAQGGKRHVCELLLASGSDPNVGIGLGSFGSPLQAAAYRVDREMVELLLNRGADPNALGGKYGTAIQAAAYRSCKSIVDLLMQRGADPNLKGGQYGTALQAATHWGNTDIIQSLLDAGADPDAQTGEYQYGTALQAAANWGYLDIVELLLDKGADPDSEAGMYGSALDAAVIRKDTDMCKILLERGATVVVEDGEYQAMINAAVAEGHYDKAVGLLLSSSLDSDAEIGCYGKAVQLAAFKGYKEALQVTKRKKDDTPLYGLSPKHYSTLMLRDNLAQIIPEPLPGSMRDFSGPFTVWHWAAWQNHAEIVDSLAHQESTEPLWFRHRTQDLKLTFNTKTSREDGNTPVPTPVPRENPSTESALVQATVIDWSPLHLAIYHNHPEVVEAFCNLNQDDLPIGMIAALGLHRASLEVLKIETNWEGDSPMACLDDSLGWTRVHIAALLGNTVLLRNWNTCLPDFDIDVQDANGMTALHWSCAAGRRSTIELLVSCTADCDAKDKWGRTPVDLVAGEDSARILNRLTQGRLSALPDNTILSRDCELCNDLDLCERCLLRERGCKNANHEPGVWTLYNRMGSVSKEFSSLEDLLNARAVPERHSVDSSVKGMPTFQFESLY</sequence>
<protein>
    <recommendedName>
        <fullName evidence="5">GPI inositol-deacylase winged helix domain-containing protein</fullName>
    </recommendedName>
</protein>
<proteinExistence type="predicted"/>
<organism evidence="6 7">
    <name type="scientific">Diaporthe eres</name>
    <name type="common">Phomopsis oblonga</name>
    <dbReference type="NCBI Taxonomy" id="83184"/>
    <lineage>
        <taxon>Eukaryota</taxon>
        <taxon>Fungi</taxon>
        <taxon>Dikarya</taxon>
        <taxon>Ascomycota</taxon>
        <taxon>Pezizomycotina</taxon>
        <taxon>Sordariomycetes</taxon>
        <taxon>Sordariomycetidae</taxon>
        <taxon>Diaporthales</taxon>
        <taxon>Diaporthaceae</taxon>
        <taxon>Diaporthe</taxon>
        <taxon>Diaporthe eres species complex</taxon>
    </lineage>
</organism>
<feature type="repeat" description="ANK" evidence="3">
    <location>
        <begin position="711"/>
        <end position="743"/>
    </location>
</feature>
<feature type="region of interest" description="Disordered" evidence="4">
    <location>
        <begin position="919"/>
        <end position="938"/>
    </location>
</feature>
<feature type="repeat" description="ANK" evidence="3">
    <location>
        <begin position="676"/>
        <end position="708"/>
    </location>
</feature>
<dbReference type="PANTHER" id="PTHR24171">
    <property type="entry name" value="ANKYRIN REPEAT DOMAIN-CONTAINING PROTEIN 39-RELATED"/>
    <property type="match status" value="1"/>
</dbReference>
<name>A0ABR1NWU6_DIAER</name>
<feature type="repeat" description="ANK" evidence="3">
    <location>
        <begin position="610"/>
        <end position="642"/>
    </location>
</feature>
<dbReference type="Proteomes" id="UP001430848">
    <property type="component" value="Unassembled WGS sequence"/>
</dbReference>
<dbReference type="Gene3D" id="1.25.40.20">
    <property type="entry name" value="Ankyrin repeat-containing domain"/>
    <property type="match status" value="3"/>
</dbReference>
<dbReference type="InterPro" id="IPR002110">
    <property type="entry name" value="Ankyrin_rpt"/>
</dbReference>
<keyword evidence="1" id="KW-0677">Repeat</keyword>
<dbReference type="InterPro" id="IPR054471">
    <property type="entry name" value="GPIID_WHD"/>
</dbReference>
<dbReference type="SMART" id="SM00248">
    <property type="entry name" value="ANK"/>
    <property type="match status" value="11"/>
</dbReference>
<evidence type="ECO:0000313" key="7">
    <source>
        <dbReference type="Proteomes" id="UP001430848"/>
    </source>
</evidence>
<evidence type="ECO:0000256" key="3">
    <source>
        <dbReference type="PROSITE-ProRule" id="PRU00023"/>
    </source>
</evidence>
<dbReference type="Pfam" id="PF00023">
    <property type="entry name" value="Ank"/>
    <property type="match status" value="1"/>
</dbReference>